<dbReference type="PANTHER" id="PTHR33112">
    <property type="entry name" value="DOMAIN PROTEIN, PUTATIVE-RELATED"/>
    <property type="match status" value="1"/>
</dbReference>
<evidence type="ECO:0000313" key="2">
    <source>
        <dbReference type="EMBL" id="KAF2033860.1"/>
    </source>
</evidence>
<organism evidence="2 3">
    <name type="scientific">Setomelanomma holmii</name>
    <dbReference type="NCBI Taxonomy" id="210430"/>
    <lineage>
        <taxon>Eukaryota</taxon>
        <taxon>Fungi</taxon>
        <taxon>Dikarya</taxon>
        <taxon>Ascomycota</taxon>
        <taxon>Pezizomycotina</taxon>
        <taxon>Dothideomycetes</taxon>
        <taxon>Pleosporomycetidae</taxon>
        <taxon>Pleosporales</taxon>
        <taxon>Pleosporineae</taxon>
        <taxon>Phaeosphaeriaceae</taxon>
        <taxon>Setomelanomma</taxon>
    </lineage>
</organism>
<dbReference type="EMBL" id="ML978164">
    <property type="protein sequence ID" value="KAF2033860.1"/>
    <property type="molecule type" value="Genomic_DNA"/>
</dbReference>
<dbReference type="Proteomes" id="UP000799777">
    <property type="component" value="Unassembled WGS sequence"/>
</dbReference>
<dbReference type="PANTHER" id="PTHR33112:SF16">
    <property type="entry name" value="HETEROKARYON INCOMPATIBILITY DOMAIN-CONTAINING PROTEIN"/>
    <property type="match status" value="1"/>
</dbReference>
<dbReference type="AlphaFoldDB" id="A0A9P4HHW6"/>
<dbReference type="Pfam" id="PF06985">
    <property type="entry name" value="HET"/>
    <property type="match status" value="1"/>
</dbReference>
<evidence type="ECO:0000259" key="1">
    <source>
        <dbReference type="Pfam" id="PF06985"/>
    </source>
</evidence>
<name>A0A9P4HHW6_9PLEO</name>
<evidence type="ECO:0000313" key="3">
    <source>
        <dbReference type="Proteomes" id="UP000799777"/>
    </source>
</evidence>
<feature type="non-terminal residue" evidence="2">
    <location>
        <position position="1"/>
    </location>
</feature>
<feature type="non-terminal residue" evidence="2">
    <location>
        <position position="232"/>
    </location>
</feature>
<accession>A0A9P4HHW6</accession>
<feature type="domain" description="Heterokaryon incompatibility" evidence="1">
    <location>
        <begin position="51"/>
        <end position="201"/>
    </location>
</feature>
<dbReference type="OrthoDB" id="2958217at2759"/>
<comment type="caution">
    <text evidence="2">The sequence shown here is derived from an EMBL/GenBank/DDBJ whole genome shotgun (WGS) entry which is preliminary data.</text>
</comment>
<protein>
    <submittedName>
        <fullName evidence="2">HET-domain-containing protein</fullName>
    </submittedName>
</protein>
<reference evidence="2" key="1">
    <citation type="journal article" date="2020" name="Stud. Mycol.">
        <title>101 Dothideomycetes genomes: a test case for predicting lifestyles and emergence of pathogens.</title>
        <authorList>
            <person name="Haridas S."/>
            <person name="Albert R."/>
            <person name="Binder M."/>
            <person name="Bloem J."/>
            <person name="Labutti K."/>
            <person name="Salamov A."/>
            <person name="Andreopoulos B."/>
            <person name="Baker S."/>
            <person name="Barry K."/>
            <person name="Bills G."/>
            <person name="Bluhm B."/>
            <person name="Cannon C."/>
            <person name="Castanera R."/>
            <person name="Culley D."/>
            <person name="Daum C."/>
            <person name="Ezra D."/>
            <person name="Gonzalez J."/>
            <person name="Henrissat B."/>
            <person name="Kuo A."/>
            <person name="Liang C."/>
            <person name="Lipzen A."/>
            <person name="Lutzoni F."/>
            <person name="Magnuson J."/>
            <person name="Mondo S."/>
            <person name="Nolan M."/>
            <person name="Ohm R."/>
            <person name="Pangilinan J."/>
            <person name="Park H.-J."/>
            <person name="Ramirez L."/>
            <person name="Alfaro M."/>
            <person name="Sun H."/>
            <person name="Tritt A."/>
            <person name="Yoshinaga Y."/>
            <person name="Zwiers L.-H."/>
            <person name="Turgeon B."/>
            <person name="Goodwin S."/>
            <person name="Spatafora J."/>
            <person name="Crous P."/>
            <person name="Grigoriev I."/>
        </authorList>
    </citation>
    <scope>NUCLEOTIDE SEQUENCE</scope>
    <source>
        <strain evidence="2">CBS 110217</strain>
    </source>
</reference>
<sequence>ISTCLENHDACRAECSSRSMIPSRLIDVGLPPSYESVRLRARKEFHENPDYLTMSHCWGGAKILRLLSSNTGLFFRFIPTEQLPKTFSDAITITRRLGYRYLWIDSLCIVQNSKSDWESESAVMGEIYRGSSCTISALGAESSHDGCFTVRNPLIYRPCIIAEDSERGLVCKGRYLPQEWRGWGRSDDIDRLHSRGWVVQERILSPRTLHYGSISMSWECIEHDATELQPDG</sequence>
<gene>
    <name evidence="2" type="ORF">EK21DRAFT_45830</name>
</gene>
<proteinExistence type="predicted"/>
<keyword evidence="3" id="KW-1185">Reference proteome</keyword>
<dbReference type="InterPro" id="IPR010730">
    <property type="entry name" value="HET"/>
</dbReference>